<sequence length="57" mass="6210">MKLPYGYVLAGKEITAHEEKTDAVRGIFKYYLAGASLGKIVNMLFAKGLSFSTGHSE</sequence>
<protein>
    <recommendedName>
        <fullName evidence="3">Recombinase domain-containing protein</fullName>
    </recommendedName>
</protein>
<dbReference type="HOGENOM" id="CLU_2990098_0_0_9"/>
<dbReference type="RefSeq" id="WP_007493848.1">
    <property type="nucleotide sequence ID" value="NZ_JH417825.1"/>
</dbReference>
<organism evidence="1 2">
    <name type="scientific">Flavonifractor plautii ATCC 29863</name>
    <dbReference type="NCBI Taxonomy" id="411475"/>
    <lineage>
        <taxon>Bacteria</taxon>
        <taxon>Bacillati</taxon>
        <taxon>Bacillota</taxon>
        <taxon>Clostridia</taxon>
        <taxon>Eubacteriales</taxon>
        <taxon>Oscillospiraceae</taxon>
        <taxon>Flavonifractor</taxon>
    </lineage>
</organism>
<accession>G9YUT9</accession>
<reference evidence="1 2" key="1">
    <citation type="submission" date="2011-08" db="EMBL/GenBank/DDBJ databases">
        <authorList>
            <person name="Weinstock G."/>
            <person name="Sodergren E."/>
            <person name="Clifton S."/>
            <person name="Fulton L."/>
            <person name="Fulton B."/>
            <person name="Courtney L."/>
            <person name="Fronick C."/>
            <person name="Harrison M."/>
            <person name="Strong C."/>
            <person name="Farmer C."/>
            <person name="Delahaunty K."/>
            <person name="Markovic C."/>
            <person name="Hall O."/>
            <person name="Minx P."/>
            <person name="Tomlinson C."/>
            <person name="Mitreva M."/>
            <person name="Hou S."/>
            <person name="Chen J."/>
            <person name="Wollam A."/>
            <person name="Pepin K.H."/>
            <person name="Johnson M."/>
            <person name="Bhonagiri V."/>
            <person name="Zhang X."/>
            <person name="Suruliraj S."/>
            <person name="Warren W."/>
            <person name="Chinwalla A."/>
            <person name="Mardis E.R."/>
            <person name="Wilson R.K."/>
        </authorList>
    </citation>
    <scope>NUCLEOTIDE SEQUENCE [LARGE SCALE GENOMIC DNA]</scope>
    <source>
        <strain evidence="1 2">ATCC 29863</strain>
    </source>
</reference>
<dbReference type="AlphaFoldDB" id="G9YUT9"/>
<comment type="caution">
    <text evidence="1">The sequence shown here is derived from an EMBL/GenBank/DDBJ whole genome shotgun (WGS) entry which is preliminary data.</text>
</comment>
<evidence type="ECO:0008006" key="3">
    <source>
        <dbReference type="Google" id="ProtNLM"/>
    </source>
</evidence>
<dbReference type="InterPro" id="IPR038109">
    <property type="entry name" value="DNA_bind_recomb_sf"/>
</dbReference>
<dbReference type="EMBL" id="AGCK01000270">
    <property type="protein sequence ID" value="EHM41539.1"/>
    <property type="molecule type" value="Genomic_DNA"/>
</dbReference>
<dbReference type="Gene3D" id="3.90.1750.20">
    <property type="entry name" value="Putative Large Serine Recombinase, Chain B, Domain 2"/>
    <property type="match status" value="1"/>
</dbReference>
<dbReference type="Proteomes" id="UP000004459">
    <property type="component" value="Unassembled WGS sequence"/>
</dbReference>
<evidence type="ECO:0000313" key="2">
    <source>
        <dbReference type="Proteomes" id="UP000004459"/>
    </source>
</evidence>
<evidence type="ECO:0000313" key="1">
    <source>
        <dbReference type="EMBL" id="EHM41539.1"/>
    </source>
</evidence>
<proteinExistence type="predicted"/>
<dbReference type="GeneID" id="63974129"/>
<gene>
    <name evidence="1" type="ORF">HMPREF0372_03311</name>
</gene>
<name>G9YUT9_FLAPL</name>